<proteinExistence type="predicted"/>
<dbReference type="InterPro" id="IPR037119">
    <property type="entry name" value="Haem_oxidase_HugZ-like_sf"/>
</dbReference>
<dbReference type="EMBL" id="FMIA01000002">
    <property type="protein sequence ID" value="SCL58275.1"/>
    <property type="molecule type" value="Genomic_DNA"/>
</dbReference>
<feature type="region of interest" description="Disordered" evidence="1">
    <location>
        <begin position="1"/>
        <end position="24"/>
    </location>
</feature>
<dbReference type="Gene3D" id="3.20.180.10">
    <property type="entry name" value="PNP-oxidase-like"/>
    <property type="match status" value="1"/>
</dbReference>
<name>A0A1C6UW54_9ACTN</name>
<reference evidence="3" key="1">
    <citation type="submission" date="2016-06" db="EMBL/GenBank/DDBJ databases">
        <authorList>
            <person name="Varghese N."/>
            <person name="Submissions Spin"/>
        </authorList>
    </citation>
    <scope>NUCLEOTIDE SEQUENCE [LARGE SCALE GENOMIC DNA]</scope>
    <source>
        <strain evidence="3">DSM 45577</strain>
    </source>
</reference>
<evidence type="ECO:0000313" key="2">
    <source>
        <dbReference type="EMBL" id="SCL58275.1"/>
    </source>
</evidence>
<evidence type="ECO:0008006" key="4">
    <source>
        <dbReference type="Google" id="ProtNLM"/>
    </source>
</evidence>
<organism evidence="2 3">
    <name type="scientific">Micromonospora yangpuensis</name>
    <dbReference type="NCBI Taxonomy" id="683228"/>
    <lineage>
        <taxon>Bacteria</taxon>
        <taxon>Bacillati</taxon>
        <taxon>Actinomycetota</taxon>
        <taxon>Actinomycetes</taxon>
        <taxon>Micromonosporales</taxon>
        <taxon>Micromonosporaceae</taxon>
        <taxon>Micromonospora</taxon>
    </lineage>
</organism>
<dbReference type="STRING" id="683228.GA0070617_3773"/>
<sequence length="285" mass="29792">MALHPAGRPTDLAHPPHGTDPLAADGHDAAVVARSALSAATSLRLAVADAAVDLTGSHAVLPEGTVVLAVDAMSRTGGFLVAARGRTGAAQIDVTHLVPVAARSRVRARLRILGTARPFDPASLDLCDGDTVMSLLALPPVALWTVEPTRIRLTRDHDERTVDTGAYRAARADPVAGDEAAHLHHLTGRHRDLVDQLAMLLDPTLRASSARVLPIALDADGVVLRAEAPHWHTDVRLAFPRRVAGAAGLTEGLRALLAEAARAARSPDRTSRPAGSTCDCDLLSG</sequence>
<evidence type="ECO:0000313" key="3">
    <source>
        <dbReference type="Proteomes" id="UP000198937"/>
    </source>
</evidence>
<dbReference type="Proteomes" id="UP000198937">
    <property type="component" value="Unassembled WGS sequence"/>
</dbReference>
<gene>
    <name evidence="2" type="ORF">GA0070617_3773</name>
</gene>
<accession>A0A1C6UW54</accession>
<keyword evidence="3" id="KW-1185">Reference proteome</keyword>
<dbReference type="SUPFAM" id="SSF50475">
    <property type="entry name" value="FMN-binding split barrel"/>
    <property type="match status" value="1"/>
</dbReference>
<dbReference type="RefSeq" id="WP_229688597.1">
    <property type="nucleotide sequence ID" value="NZ_BMMJ01000014.1"/>
</dbReference>
<protein>
    <recommendedName>
        <fullName evidence="4">DUF2470 domain-containing protein</fullName>
    </recommendedName>
</protein>
<evidence type="ECO:0000256" key="1">
    <source>
        <dbReference type="SAM" id="MobiDB-lite"/>
    </source>
</evidence>
<dbReference type="AlphaFoldDB" id="A0A1C6UW54"/>